<evidence type="ECO:0000256" key="6">
    <source>
        <dbReference type="ARBA" id="ARBA00022553"/>
    </source>
</evidence>
<dbReference type="Proteomes" id="UP000702964">
    <property type="component" value="Unassembled WGS sequence"/>
</dbReference>
<comment type="subcellular location">
    <subcellularLocation>
        <location evidence="2">Cell membrane</location>
        <topology evidence="2">Multi-pass membrane protein</topology>
    </subcellularLocation>
</comment>
<reference evidence="19" key="2">
    <citation type="submission" date="2020-02" db="EMBL/GenBank/DDBJ databases">
        <authorList>
            <person name="Studholme D.J."/>
        </authorList>
    </citation>
    <scope>NUCLEOTIDE SEQUENCE</scope>
    <source>
        <strain evidence="19">00238/432</strain>
    </source>
</reference>
<feature type="transmembrane region" description="Helical" evidence="17">
    <location>
        <begin position="488"/>
        <end position="508"/>
    </location>
</feature>
<dbReference type="InterPro" id="IPR036388">
    <property type="entry name" value="WH-like_DNA-bd_sf"/>
</dbReference>
<evidence type="ECO:0000256" key="5">
    <source>
        <dbReference type="ARBA" id="ARBA00022475"/>
    </source>
</evidence>
<evidence type="ECO:0000256" key="7">
    <source>
        <dbReference type="ARBA" id="ARBA00022679"/>
    </source>
</evidence>
<reference evidence="19" key="1">
    <citation type="journal article" date="2015" name="Genom Data">
        <title>Draft genome sequences of Phytophthora kernoviae and Phytophthora ramorum lineage EU2 from Scotland.</title>
        <authorList>
            <person name="Sambles C."/>
            <person name="Schlenzig A."/>
            <person name="O'Neill P."/>
            <person name="Grant M."/>
            <person name="Studholme D.J."/>
        </authorList>
    </citation>
    <scope>NUCLEOTIDE SEQUENCE</scope>
    <source>
        <strain evidence="19">00238/432</strain>
    </source>
</reference>
<evidence type="ECO:0000256" key="2">
    <source>
        <dbReference type="ARBA" id="ARBA00004651"/>
    </source>
</evidence>
<dbReference type="GO" id="GO:0000155">
    <property type="term" value="F:phosphorelay sensor kinase activity"/>
    <property type="evidence" value="ECO:0007669"/>
    <property type="project" value="InterPro"/>
</dbReference>
<keyword evidence="7" id="KW-0808">Transferase</keyword>
<keyword evidence="15 17" id="KW-0472">Membrane</keyword>
<dbReference type="SUPFAM" id="SSF54909">
    <property type="entry name" value="Dimeric alpha+beta barrel"/>
    <property type="match status" value="1"/>
</dbReference>
<dbReference type="InterPro" id="IPR050482">
    <property type="entry name" value="Sensor_HK_TwoCompSys"/>
</dbReference>
<dbReference type="GO" id="GO:0046983">
    <property type="term" value="F:protein dimerization activity"/>
    <property type="evidence" value="ECO:0007669"/>
    <property type="project" value="InterPro"/>
</dbReference>
<dbReference type="Gene3D" id="1.10.10.10">
    <property type="entry name" value="Winged helix-like DNA-binding domain superfamily/Winged helix DNA-binding domain"/>
    <property type="match status" value="1"/>
</dbReference>
<evidence type="ECO:0000256" key="10">
    <source>
        <dbReference type="ARBA" id="ARBA00022777"/>
    </source>
</evidence>
<evidence type="ECO:0000256" key="11">
    <source>
        <dbReference type="ARBA" id="ARBA00022840"/>
    </source>
</evidence>
<evidence type="ECO:0000256" key="4">
    <source>
        <dbReference type="ARBA" id="ARBA00012438"/>
    </source>
</evidence>
<evidence type="ECO:0000313" key="19">
    <source>
        <dbReference type="EMBL" id="KAF4324685.1"/>
    </source>
</evidence>
<dbReference type="Pfam" id="PF07730">
    <property type="entry name" value="HisKA_3"/>
    <property type="match status" value="1"/>
</dbReference>
<protein>
    <recommendedName>
        <fullName evidence="4">histidine kinase</fullName>
        <ecNumber evidence="4">2.7.13.3</ecNumber>
    </recommendedName>
</protein>
<evidence type="ECO:0000256" key="13">
    <source>
        <dbReference type="ARBA" id="ARBA00023015"/>
    </source>
</evidence>
<dbReference type="InterPro" id="IPR019888">
    <property type="entry name" value="Tscrpt_reg_AsnC-like"/>
</dbReference>
<dbReference type="PANTHER" id="PTHR24421">
    <property type="entry name" value="NITRATE/NITRITE SENSOR PROTEIN NARX-RELATED"/>
    <property type="match status" value="1"/>
</dbReference>
<organism evidence="19 20">
    <name type="scientific">Phytophthora kernoviae 00238/432</name>
    <dbReference type="NCBI Taxonomy" id="1284355"/>
    <lineage>
        <taxon>Eukaryota</taxon>
        <taxon>Sar</taxon>
        <taxon>Stramenopiles</taxon>
        <taxon>Oomycota</taxon>
        <taxon>Peronosporomycetes</taxon>
        <taxon>Peronosporales</taxon>
        <taxon>Peronosporaceae</taxon>
        <taxon>Phytophthora</taxon>
    </lineage>
</organism>
<evidence type="ECO:0000256" key="1">
    <source>
        <dbReference type="ARBA" id="ARBA00000085"/>
    </source>
</evidence>
<dbReference type="EMBL" id="AOFI03000015">
    <property type="protein sequence ID" value="KAF4324685.1"/>
    <property type="molecule type" value="Genomic_DNA"/>
</dbReference>
<evidence type="ECO:0000256" key="9">
    <source>
        <dbReference type="ARBA" id="ARBA00022741"/>
    </source>
</evidence>
<dbReference type="Pfam" id="PF02417">
    <property type="entry name" value="Chromate_transp"/>
    <property type="match status" value="1"/>
</dbReference>
<feature type="transmembrane region" description="Helical" evidence="17">
    <location>
        <begin position="464"/>
        <end position="482"/>
    </location>
</feature>
<evidence type="ECO:0000313" key="20">
    <source>
        <dbReference type="Proteomes" id="UP000702964"/>
    </source>
</evidence>
<dbReference type="Gene3D" id="1.20.5.1930">
    <property type="match status" value="1"/>
</dbReference>
<keyword evidence="8 17" id="KW-0812">Transmembrane</keyword>
<dbReference type="SMART" id="SM00344">
    <property type="entry name" value="HTH_ASNC"/>
    <property type="match status" value="1"/>
</dbReference>
<dbReference type="EC" id="2.7.13.3" evidence="4"/>
<gene>
    <name evidence="19" type="ORF">G195_002007</name>
</gene>
<keyword evidence="13" id="KW-0805">Transcription regulation</keyword>
<feature type="domain" description="HTH asnC-type" evidence="18">
    <location>
        <begin position="195"/>
        <end position="256"/>
    </location>
</feature>
<feature type="transmembrane region" description="Helical" evidence="17">
    <location>
        <begin position="436"/>
        <end position="457"/>
    </location>
</feature>
<evidence type="ECO:0000256" key="3">
    <source>
        <dbReference type="ARBA" id="ARBA00005262"/>
    </source>
</evidence>
<dbReference type="CDD" id="cd00090">
    <property type="entry name" value="HTH_ARSR"/>
    <property type="match status" value="1"/>
</dbReference>
<dbReference type="Gene3D" id="3.30.70.920">
    <property type="match status" value="1"/>
</dbReference>
<dbReference type="PANTHER" id="PTHR24421:SF10">
    <property type="entry name" value="NITRATE_NITRITE SENSOR PROTEIN NARQ"/>
    <property type="match status" value="1"/>
</dbReference>
<name>A0A8J4SHI6_9STRA</name>
<evidence type="ECO:0000256" key="12">
    <source>
        <dbReference type="ARBA" id="ARBA00022989"/>
    </source>
</evidence>
<feature type="transmembrane region" description="Helical" evidence="17">
    <location>
        <begin position="402"/>
        <end position="430"/>
    </location>
</feature>
<evidence type="ECO:0000256" key="17">
    <source>
        <dbReference type="SAM" id="Phobius"/>
    </source>
</evidence>
<accession>A0A8J4SHI6</accession>
<dbReference type="PRINTS" id="PR00033">
    <property type="entry name" value="HTHASNC"/>
</dbReference>
<proteinExistence type="inferred from homology"/>
<dbReference type="PROSITE" id="PS50956">
    <property type="entry name" value="HTH_ASNC_2"/>
    <property type="match status" value="1"/>
</dbReference>
<dbReference type="InterPro" id="IPR036390">
    <property type="entry name" value="WH_DNA-bd_sf"/>
</dbReference>
<dbReference type="InterPro" id="IPR019887">
    <property type="entry name" value="Tscrpt_reg_AsnC/Lrp_C"/>
</dbReference>
<dbReference type="InterPro" id="IPR036890">
    <property type="entry name" value="HATPase_C_sf"/>
</dbReference>
<dbReference type="GO" id="GO:0043565">
    <property type="term" value="F:sequence-specific DNA binding"/>
    <property type="evidence" value="ECO:0007669"/>
    <property type="project" value="InterPro"/>
</dbReference>
<keyword evidence="12 17" id="KW-1133">Transmembrane helix</keyword>
<evidence type="ECO:0000256" key="15">
    <source>
        <dbReference type="ARBA" id="ARBA00023136"/>
    </source>
</evidence>
<keyword evidence="6" id="KW-0597">Phosphoprotein</keyword>
<keyword evidence="10" id="KW-0418">Kinase</keyword>
<dbReference type="PROSITE" id="PS00519">
    <property type="entry name" value="HTH_ASNC_1"/>
    <property type="match status" value="1"/>
</dbReference>
<dbReference type="GO" id="GO:0005886">
    <property type="term" value="C:plasma membrane"/>
    <property type="evidence" value="ECO:0007669"/>
    <property type="project" value="UniProtKB-SubCell"/>
</dbReference>
<dbReference type="InterPro" id="IPR011008">
    <property type="entry name" value="Dimeric_a/b-barrel"/>
</dbReference>
<comment type="similarity">
    <text evidence="3">Belongs to the chromate ion transporter (CHR) (TC 2.A.51) family.</text>
</comment>
<comment type="catalytic activity">
    <reaction evidence="1">
        <text>ATP + protein L-histidine = ADP + protein N-phospho-L-histidine.</text>
        <dbReference type="EC" id="2.7.13.3"/>
    </reaction>
</comment>
<keyword evidence="5" id="KW-1003">Cell membrane</keyword>
<dbReference type="InterPro" id="IPR003370">
    <property type="entry name" value="Chromate_transpt"/>
</dbReference>
<dbReference type="Gene3D" id="3.30.565.10">
    <property type="entry name" value="Histidine kinase-like ATPase, C-terminal domain"/>
    <property type="match status" value="1"/>
</dbReference>
<evidence type="ECO:0000256" key="8">
    <source>
        <dbReference type="ARBA" id="ARBA00022692"/>
    </source>
</evidence>
<dbReference type="SUPFAM" id="SSF46785">
    <property type="entry name" value="Winged helix' DNA-binding domain"/>
    <property type="match status" value="1"/>
</dbReference>
<evidence type="ECO:0000256" key="16">
    <source>
        <dbReference type="ARBA" id="ARBA00023163"/>
    </source>
</evidence>
<dbReference type="InterPro" id="IPR019885">
    <property type="entry name" value="Tscrpt_reg_HTH_AsnC-type_CS"/>
</dbReference>
<evidence type="ECO:0000259" key="18">
    <source>
        <dbReference type="PROSITE" id="PS50956"/>
    </source>
</evidence>
<keyword evidence="9" id="KW-0547">Nucleotide-binding</keyword>
<dbReference type="GO" id="GO:0005524">
    <property type="term" value="F:ATP binding"/>
    <property type="evidence" value="ECO:0007669"/>
    <property type="project" value="UniProtKB-KW"/>
</dbReference>
<dbReference type="InterPro" id="IPR000485">
    <property type="entry name" value="AsnC-type_HTH_dom"/>
</dbReference>
<keyword evidence="14" id="KW-0238">DNA-binding</keyword>
<sequence>MMTQVMNIQEEERRRISRELHDGIGQSLFSLVIQMDRLLADQPQSGVEALRKQVTGIMEDVRGMAWELRPSVLDDLGVVPAIRTYIENYTRHYGIEVELECNLRKRLEMNREIAMYRIIQEALTNVAKYADVSEAHVTVKDSEEGTLVKIEDRGAGFNGTTAGNGVGLFSMEERARGAGEKRSSKGGEIPQLHNLDAIDRKIIAALHQNSRISYTDLGAQIGLSRVAVQARINALSEKGIIERFTVVINPGKVGLQVSAFFNVDVEPQFLDEVAAKLDEEPAVTSLYHMTGPSTLHMHGIFADMEEMEQFLLEKLYKMPGIVKEEISMSWKDYNGLVIGMVRTGILGYGGGPSVIPLIRYEAVTRYKWVSDDEFGEILAIANALPGPIATKMAAYLGYKTKGVLGAIVSVLAHILPTSIAIIALLGSMYALRESKIVAGMVAAVRPVIFVMLGMMAYEFAKKAWKGLGTTFAALFGVLAFVMLQLLDIHPGIVIAVFLGYGVFHLDVVQRFKSKGNSSDKGVS</sequence>
<dbReference type="AlphaFoldDB" id="A0A8J4SHI6"/>
<dbReference type="InterPro" id="IPR011712">
    <property type="entry name" value="Sig_transdc_His_kin_sub3_dim/P"/>
</dbReference>
<dbReference type="Pfam" id="PF01037">
    <property type="entry name" value="AsnC_trans_reg"/>
    <property type="match status" value="1"/>
</dbReference>
<evidence type="ECO:0000256" key="14">
    <source>
        <dbReference type="ARBA" id="ARBA00023125"/>
    </source>
</evidence>
<keyword evidence="16" id="KW-0804">Transcription</keyword>
<dbReference type="GO" id="GO:0015109">
    <property type="term" value="F:chromate transmembrane transporter activity"/>
    <property type="evidence" value="ECO:0007669"/>
    <property type="project" value="InterPro"/>
</dbReference>
<dbReference type="SUPFAM" id="SSF55874">
    <property type="entry name" value="ATPase domain of HSP90 chaperone/DNA topoisomerase II/histidine kinase"/>
    <property type="match status" value="1"/>
</dbReference>
<dbReference type="Pfam" id="PF13404">
    <property type="entry name" value="HTH_AsnC-type"/>
    <property type="match status" value="1"/>
</dbReference>
<dbReference type="CDD" id="cd16917">
    <property type="entry name" value="HATPase_UhpB-NarQ-NarX-like"/>
    <property type="match status" value="1"/>
</dbReference>
<dbReference type="InterPro" id="IPR011991">
    <property type="entry name" value="ArsR-like_HTH"/>
</dbReference>
<comment type="caution">
    <text evidence="19">The sequence shown here is derived from an EMBL/GenBank/DDBJ whole genome shotgun (WGS) entry which is preliminary data.</text>
</comment>
<keyword evidence="11" id="KW-0067">ATP-binding</keyword>